<dbReference type="Gene3D" id="3.40.50.450">
    <property type="match status" value="1"/>
</dbReference>
<dbReference type="SUPFAM" id="SSF52309">
    <property type="entry name" value="N-(deoxy)ribosyltransferase-like"/>
    <property type="match status" value="1"/>
</dbReference>
<dbReference type="GeneID" id="39474478"/>
<dbReference type="EMBL" id="CP031226">
    <property type="protein sequence ID" value="AXH60335.1"/>
    <property type="molecule type" value="Genomic_DNA"/>
</dbReference>
<dbReference type="RefSeq" id="WP_005742523.1">
    <property type="nucleotide sequence ID" value="NZ_CP031226.1"/>
</dbReference>
<dbReference type="Proteomes" id="UP000006426">
    <property type="component" value="Plasmid pmppla107"/>
</dbReference>
<dbReference type="InterPro" id="IPR051239">
    <property type="entry name" value="2'-dNMP_N-hydrolase"/>
</dbReference>
<keyword evidence="1" id="KW-0614">Plasmid</keyword>
<dbReference type="PANTHER" id="PTHR15364">
    <property type="entry name" value="2'-DEOXYNUCLEOSIDE 5'-PHOSPHATE N-HYDROLASE 1"/>
    <property type="match status" value="1"/>
</dbReference>
<dbReference type="GO" id="GO:0070694">
    <property type="term" value="F:5-hydroxymethyl-dUMP N-hydrolase activity"/>
    <property type="evidence" value="ECO:0007669"/>
    <property type="project" value="TreeGrafter"/>
</dbReference>
<evidence type="ECO:0000313" key="2">
    <source>
        <dbReference type="Proteomes" id="UP000006426"/>
    </source>
</evidence>
<geneLocation type="plasmid" evidence="2">
    <name>pmppla107</name>
</geneLocation>
<protein>
    <submittedName>
        <fullName evidence="1">Nucleoside 2-deoxyribosyltransferase</fullName>
    </submittedName>
</protein>
<evidence type="ECO:0000313" key="1">
    <source>
        <dbReference type="EMBL" id="AXH60335.1"/>
    </source>
</evidence>
<dbReference type="PANTHER" id="PTHR15364:SF0">
    <property type="entry name" value="2'-DEOXYNUCLEOSIDE 5'-PHOSPHATE N-HYDROLASE 1"/>
    <property type="match status" value="1"/>
</dbReference>
<name>A0AAD0VAH4_PSEAV</name>
<organism evidence="1 2">
    <name type="scientific">Pseudomonas amygdali pv. lachrymans str. M301315</name>
    <dbReference type="NCBI Taxonomy" id="629260"/>
    <lineage>
        <taxon>Bacteria</taxon>
        <taxon>Pseudomonadati</taxon>
        <taxon>Pseudomonadota</taxon>
        <taxon>Gammaproteobacteria</taxon>
        <taxon>Pseudomonadales</taxon>
        <taxon>Pseudomonadaceae</taxon>
        <taxon>Pseudomonas</taxon>
        <taxon>Pseudomonas amygdali</taxon>
    </lineage>
</organism>
<sequence length="170" mass="18514">MSYTVYLAGFDVFRPDAIAWGQHLVKQCAAVGITALYPLDNACPPGLSKEEMASWIAQANVACIEKADALLVNLNPFRGHEPDSGTVFEFGYANALRKPIYVYFEDNRPMVDQVPNELGVDAGGFTVEDFGLPKNLMMATRWAGAARQFDEALKMLVDGELSSASAKTSD</sequence>
<dbReference type="AlphaFoldDB" id="A0AAD0VAH4"/>
<gene>
    <name evidence="1" type="ORF">PLA107_034705</name>
</gene>
<proteinExistence type="predicted"/>
<dbReference type="InterPro" id="IPR007710">
    <property type="entry name" value="Nucleoside_deoxyribTrfase"/>
</dbReference>
<accession>A0AAD0VAH4</accession>
<reference evidence="1 2" key="1">
    <citation type="journal article" date="2011" name="PLoS Pathog.">
        <title>Dynamic evolution of pathogenicity revealed by sequencing and comparative genomics of 19 Pseudomonas syringae isolates.</title>
        <authorList>
            <person name="Baltrus D.A."/>
            <person name="Nishimura M.T."/>
            <person name="Romanchuk A."/>
            <person name="Chang J.H."/>
            <person name="Mukhtar M.S."/>
            <person name="Cherkis K."/>
            <person name="Roach J."/>
            <person name="Grant S.R."/>
            <person name="Jones C.D."/>
            <person name="Dangl J.L."/>
        </authorList>
    </citation>
    <scope>NUCLEOTIDE SEQUENCE [LARGE SCALE GENOMIC DNA]</scope>
    <source>
        <strain evidence="1 2">M301315</strain>
    </source>
</reference>
<dbReference type="GO" id="GO:0009159">
    <property type="term" value="P:deoxyribonucleoside monophosphate catabolic process"/>
    <property type="evidence" value="ECO:0007669"/>
    <property type="project" value="TreeGrafter"/>
</dbReference>
<dbReference type="Pfam" id="PF05014">
    <property type="entry name" value="Nuc_deoxyrib_tr"/>
    <property type="match status" value="1"/>
</dbReference>